<dbReference type="Pfam" id="PF00905">
    <property type="entry name" value="Transpeptidase"/>
    <property type="match status" value="1"/>
</dbReference>
<accession>A0A1G2FLW5</accession>
<dbReference type="Proteomes" id="UP000177247">
    <property type="component" value="Unassembled WGS sequence"/>
</dbReference>
<dbReference type="Gene3D" id="3.40.710.10">
    <property type="entry name" value="DD-peptidase/beta-lactamase superfamily"/>
    <property type="match status" value="1"/>
</dbReference>
<organism evidence="6 7">
    <name type="scientific">Candidatus Portnoybacteria bacterium RIFCSPHIGHO2_12_FULL_40_11</name>
    <dbReference type="NCBI Taxonomy" id="1801998"/>
    <lineage>
        <taxon>Bacteria</taxon>
        <taxon>Candidatus Portnoyibacteriota</taxon>
    </lineage>
</organism>
<reference evidence="6 7" key="1">
    <citation type="journal article" date="2016" name="Nat. Commun.">
        <title>Thousands of microbial genomes shed light on interconnected biogeochemical processes in an aquifer system.</title>
        <authorList>
            <person name="Anantharaman K."/>
            <person name="Brown C.T."/>
            <person name="Hug L.A."/>
            <person name="Sharon I."/>
            <person name="Castelle C.J."/>
            <person name="Probst A.J."/>
            <person name="Thomas B.C."/>
            <person name="Singh A."/>
            <person name="Wilkins M.J."/>
            <person name="Karaoz U."/>
            <person name="Brodie E.L."/>
            <person name="Williams K.H."/>
            <person name="Hubbard S.S."/>
            <person name="Banfield J.F."/>
        </authorList>
    </citation>
    <scope>NUCLEOTIDE SEQUENCE [LARGE SCALE GENOMIC DNA]</scope>
</reference>
<evidence type="ECO:0000256" key="2">
    <source>
        <dbReference type="ARBA" id="ARBA00023136"/>
    </source>
</evidence>
<gene>
    <name evidence="6" type="ORF">A3E90_01440</name>
</gene>
<evidence type="ECO:0000256" key="3">
    <source>
        <dbReference type="SAM" id="Phobius"/>
    </source>
</evidence>
<feature type="domain" description="Penicillin-binding protein dimerisation" evidence="5">
    <location>
        <begin position="54"/>
        <end position="202"/>
    </location>
</feature>
<evidence type="ECO:0000259" key="5">
    <source>
        <dbReference type="Pfam" id="PF03717"/>
    </source>
</evidence>
<dbReference type="Pfam" id="PF03717">
    <property type="entry name" value="PBP_dimer"/>
    <property type="match status" value="1"/>
</dbReference>
<dbReference type="InterPro" id="IPR036138">
    <property type="entry name" value="PBP_dimer_sf"/>
</dbReference>
<dbReference type="Gene3D" id="3.30.450.330">
    <property type="match status" value="1"/>
</dbReference>
<keyword evidence="3" id="KW-0812">Transmembrane</keyword>
<dbReference type="InterPro" id="IPR001460">
    <property type="entry name" value="PCN-bd_Tpept"/>
</dbReference>
<comment type="subcellular location">
    <subcellularLocation>
        <location evidence="1">Membrane</location>
    </subcellularLocation>
</comment>
<name>A0A1G2FLW5_9BACT</name>
<dbReference type="EMBL" id="MHNC01000022">
    <property type="protein sequence ID" value="OGZ38598.1"/>
    <property type="molecule type" value="Genomic_DNA"/>
</dbReference>
<proteinExistence type="predicted"/>
<dbReference type="GO" id="GO:0071555">
    <property type="term" value="P:cell wall organization"/>
    <property type="evidence" value="ECO:0007669"/>
    <property type="project" value="TreeGrafter"/>
</dbReference>
<protein>
    <recommendedName>
        <fullName evidence="8">Penicillin-binding protein transpeptidase domain-containing protein</fullName>
    </recommendedName>
</protein>
<feature type="domain" description="Penicillin-binding protein transpeptidase" evidence="4">
    <location>
        <begin position="251"/>
        <end position="558"/>
    </location>
</feature>
<keyword evidence="2 3" id="KW-0472">Membrane</keyword>
<dbReference type="InterPro" id="IPR005311">
    <property type="entry name" value="PBP_dimer"/>
</dbReference>
<sequence>MKRSCKWRAQTLFIFVLTIGGIIIARLFLLQIIGYNHYNDLAENQHQFSQKLFPQRGEIFIQDLKSKEYLPLAVNKEFQQVYAIPKLIPEEKREEIAEQLSSILDIDKEVILNRINKPDDPYEPLKHKLDKEKTEQIENLKIEGVKSAKESWRYYPAGSLASHLVGFVGLKDEQKIGQYGLEGYYENELKGQSGFLKGGKDTFGYWVPTAAQEIQPAQDGAKLILTIDRNIQFKAEKELEEVMKKWSADTGTIIVMEPKSGALRAMVNLPNFNPNEYSDIEDIDIFLNPSIQKIYEPGSVFKPITMAIGLNEHQITPETAYEDLGYVQIKNSVIRNANNRSYGRSTMTNVLENSINTGAVFVQQKINHEIFRRYVKDFGFDRPTGIDLTGEIGGDISNLSENRDINFATASFGQGVAITPIELITALAAVANQGKAMRPFVVEKIIKPNNEEIIIEPQIVKEAISKETTEQLTRMMISTIENSYDRKAQVKGYDVAGKTGTAQVPDPDSGGYSDKTIHTFVGFAPAFDPKFIVLIKIDNPKGINFASDSITPVFRRLAEYMFNYFEIPPSE</sequence>
<dbReference type="GO" id="GO:0005886">
    <property type="term" value="C:plasma membrane"/>
    <property type="evidence" value="ECO:0007669"/>
    <property type="project" value="TreeGrafter"/>
</dbReference>
<dbReference type="GO" id="GO:0008658">
    <property type="term" value="F:penicillin binding"/>
    <property type="evidence" value="ECO:0007669"/>
    <property type="project" value="InterPro"/>
</dbReference>
<dbReference type="SUPFAM" id="SSF56519">
    <property type="entry name" value="Penicillin binding protein dimerisation domain"/>
    <property type="match status" value="1"/>
</dbReference>
<dbReference type="AlphaFoldDB" id="A0A1G2FLW5"/>
<dbReference type="InterPro" id="IPR012338">
    <property type="entry name" value="Beta-lactam/transpept-like"/>
</dbReference>
<feature type="transmembrane region" description="Helical" evidence="3">
    <location>
        <begin position="12"/>
        <end position="35"/>
    </location>
</feature>
<comment type="caution">
    <text evidence="6">The sequence shown here is derived from an EMBL/GenBank/DDBJ whole genome shotgun (WGS) entry which is preliminary data.</text>
</comment>
<evidence type="ECO:0000259" key="4">
    <source>
        <dbReference type="Pfam" id="PF00905"/>
    </source>
</evidence>
<dbReference type="InterPro" id="IPR050515">
    <property type="entry name" value="Beta-lactam/transpept"/>
</dbReference>
<dbReference type="PANTHER" id="PTHR30627">
    <property type="entry name" value="PEPTIDOGLYCAN D,D-TRANSPEPTIDASE"/>
    <property type="match status" value="1"/>
</dbReference>
<keyword evidence="3" id="KW-1133">Transmembrane helix</keyword>
<dbReference type="SUPFAM" id="SSF56601">
    <property type="entry name" value="beta-lactamase/transpeptidase-like"/>
    <property type="match status" value="1"/>
</dbReference>
<evidence type="ECO:0008006" key="8">
    <source>
        <dbReference type="Google" id="ProtNLM"/>
    </source>
</evidence>
<evidence type="ECO:0000256" key="1">
    <source>
        <dbReference type="ARBA" id="ARBA00004370"/>
    </source>
</evidence>
<evidence type="ECO:0000313" key="6">
    <source>
        <dbReference type="EMBL" id="OGZ38598.1"/>
    </source>
</evidence>
<dbReference type="PANTHER" id="PTHR30627:SF1">
    <property type="entry name" value="PEPTIDOGLYCAN D,D-TRANSPEPTIDASE FTSI"/>
    <property type="match status" value="1"/>
</dbReference>
<dbReference type="Gene3D" id="3.90.1310.10">
    <property type="entry name" value="Penicillin-binding protein 2a (Domain 2)"/>
    <property type="match status" value="1"/>
</dbReference>
<evidence type="ECO:0000313" key="7">
    <source>
        <dbReference type="Proteomes" id="UP000177247"/>
    </source>
</evidence>